<gene>
    <name evidence="1" type="ORF">ZGOWGMRN_CDS_0030</name>
</gene>
<protein>
    <submittedName>
        <fullName evidence="1">Uncharacterized protein</fullName>
    </submittedName>
</protein>
<evidence type="ECO:0000313" key="1">
    <source>
        <dbReference type="EMBL" id="XBQ68764.1"/>
    </source>
</evidence>
<name>A0AAU7N466_9VIRU</name>
<proteinExistence type="predicted"/>
<accession>A0AAU7N466</accession>
<organism evidence="1">
    <name type="scientific">Nitrosopumivirus cobalaminus</name>
    <dbReference type="NCBI Taxonomy" id="3158414"/>
    <lineage>
        <taxon>Viruses</taxon>
    </lineage>
</organism>
<dbReference type="EMBL" id="PP848464">
    <property type="protein sequence ID" value="XBQ68764.1"/>
    <property type="molecule type" value="Genomic_DNA"/>
</dbReference>
<sequence length="44" mass="5261">MKQSLVLQSCQLYKYQPQQAEQIQPHLHTYSFQDTVLQWQPKGI</sequence>
<reference evidence="1" key="1">
    <citation type="submission" date="2024-05" db="EMBL/GenBank/DDBJ databases">
        <title>The simplest Porifera holobiont: glass sponge Aphrocallistes beatrix thrives with only two symbionts.</title>
        <authorList>
            <person name="N Garritano A."/>
            <person name="A Allen M."/>
            <person name="Thomas T."/>
        </authorList>
    </citation>
    <scope>NUCLEOTIDE SEQUENCE</scope>
    <source>
        <strain evidence="1">AB1</strain>
    </source>
</reference>